<organism evidence="2 3">
    <name type="scientific">Xanthomonas vesicatoria</name>
    <dbReference type="NCBI Taxonomy" id="56460"/>
    <lineage>
        <taxon>Bacteria</taxon>
        <taxon>Pseudomonadati</taxon>
        <taxon>Pseudomonadota</taxon>
        <taxon>Gammaproteobacteria</taxon>
        <taxon>Lysobacterales</taxon>
        <taxon>Lysobacteraceae</taxon>
        <taxon>Xanthomonas</taxon>
    </lineage>
</organism>
<evidence type="ECO:0000313" key="3">
    <source>
        <dbReference type="Proteomes" id="UP001430544"/>
    </source>
</evidence>
<name>A0ABS8LFU8_9XANT</name>
<feature type="non-terminal residue" evidence="2">
    <location>
        <position position="64"/>
    </location>
</feature>
<evidence type="ECO:0000256" key="1">
    <source>
        <dbReference type="SAM" id="MobiDB-lite"/>
    </source>
</evidence>
<proteinExistence type="predicted"/>
<reference evidence="2" key="1">
    <citation type="submission" date="2021-11" db="EMBL/GenBank/DDBJ databases">
        <title>Genome resources and taxonomic validation of 89 Xanthomonas strains.</title>
        <authorList>
            <person name="Tambong J.T."/>
        </authorList>
    </citation>
    <scope>NUCLEOTIDE SEQUENCE</scope>
    <source>
        <strain evidence="2">Bv 5-4A</strain>
    </source>
</reference>
<comment type="caution">
    <text evidence="2">The sequence shown here is derived from an EMBL/GenBank/DDBJ whole genome shotgun (WGS) entry which is preliminary data.</text>
</comment>
<keyword evidence="3" id="KW-1185">Reference proteome</keyword>
<evidence type="ECO:0000313" key="2">
    <source>
        <dbReference type="EMBL" id="MCC8624640.1"/>
    </source>
</evidence>
<feature type="region of interest" description="Disordered" evidence="1">
    <location>
        <begin position="1"/>
        <end position="24"/>
    </location>
</feature>
<gene>
    <name evidence="2" type="ORF">LN473_22225</name>
</gene>
<dbReference type="EMBL" id="JAJIUN010000097">
    <property type="protein sequence ID" value="MCC8624640.1"/>
    <property type="molecule type" value="Genomic_DNA"/>
</dbReference>
<accession>A0ABS8LFU8</accession>
<sequence>MNPSMGLDGGIHAANGPTSGEDTTPDSSLVFLLKKAKTPRCAIRSCWLLCRNPGHRSTLPVLAR</sequence>
<protein>
    <submittedName>
        <fullName evidence="2">Uncharacterized protein</fullName>
    </submittedName>
</protein>
<dbReference type="Proteomes" id="UP001430544">
    <property type="component" value="Unassembled WGS sequence"/>
</dbReference>